<dbReference type="Proteomes" id="UP001161390">
    <property type="component" value="Unassembled WGS sequence"/>
</dbReference>
<evidence type="ECO:0000313" key="5">
    <source>
        <dbReference type="Proteomes" id="UP001161390"/>
    </source>
</evidence>
<evidence type="ECO:0000259" key="3">
    <source>
        <dbReference type="Pfam" id="PF07238"/>
    </source>
</evidence>
<gene>
    <name evidence="4" type="ORF">GCM10007854_18920</name>
</gene>
<dbReference type="EMBL" id="BSNJ01000004">
    <property type="protein sequence ID" value="GLQ20937.1"/>
    <property type="molecule type" value="Genomic_DNA"/>
</dbReference>
<keyword evidence="1" id="KW-0812">Transmembrane</keyword>
<sequence>MFARCTILAALIAAGSAGTAQARIDCDSIDAVWNSAAIVRQLQTSTDDVIYQRNLLRLEMLIAEMSQPNNPLGGAAPEDQAKIGEYAVTLEAALAAARSGRRDMASTLFGNSLSPAFARSLATLDEDGDCSQVEFDSTFQADQFMAATPMAGDDNIREIKLTPGSLAGSGEALADQQRTLPSVDGYQGPRFRPGVLFKGDLAVFFGMILALLALPAFIYWRRWAANYQTREARRVLQSPASVLLDQTRRDMIIVDISMNGMKLDHGGAINSHKRLNVQLAGRWILGHIRWQNASYAGIQFDRPIDPDTLSAVMGAGQNA</sequence>
<evidence type="ECO:0000256" key="1">
    <source>
        <dbReference type="SAM" id="Phobius"/>
    </source>
</evidence>
<evidence type="ECO:0000256" key="2">
    <source>
        <dbReference type="SAM" id="SignalP"/>
    </source>
</evidence>
<feature type="signal peptide" evidence="2">
    <location>
        <begin position="1"/>
        <end position="22"/>
    </location>
</feature>
<reference evidence="4" key="1">
    <citation type="journal article" date="2014" name="Int. J. Syst. Evol. Microbiol.">
        <title>Complete genome of a new Firmicutes species belonging to the dominant human colonic microbiota ('Ruminococcus bicirculans') reveals two chromosomes and a selective capacity to utilize plant glucans.</title>
        <authorList>
            <consortium name="NISC Comparative Sequencing Program"/>
            <person name="Wegmann U."/>
            <person name="Louis P."/>
            <person name="Goesmann A."/>
            <person name="Henrissat B."/>
            <person name="Duncan S.H."/>
            <person name="Flint H.J."/>
        </authorList>
    </citation>
    <scope>NUCLEOTIDE SEQUENCE</scope>
    <source>
        <strain evidence="4">NBRC 108216</strain>
    </source>
</reference>
<organism evidence="4 5">
    <name type="scientific">Algimonas porphyrae</name>
    <dbReference type="NCBI Taxonomy" id="1128113"/>
    <lineage>
        <taxon>Bacteria</taxon>
        <taxon>Pseudomonadati</taxon>
        <taxon>Pseudomonadota</taxon>
        <taxon>Alphaproteobacteria</taxon>
        <taxon>Maricaulales</taxon>
        <taxon>Robiginitomaculaceae</taxon>
        <taxon>Algimonas</taxon>
    </lineage>
</organism>
<accession>A0ABQ5V1J2</accession>
<name>A0ABQ5V1J2_9PROT</name>
<reference evidence="4" key="2">
    <citation type="submission" date="2023-01" db="EMBL/GenBank/DDBJ databases">
        <title>Draft genome sequence of Algimonas porphyrae strain NBRC 108216.</title>
        <authorList>
            <person name="Sun Q."/>
            <person name="Mori K."/>
        </authorList>
    </citation>
    <scope>NUCLEOTIDE SEQUENCE</scope>
    <source>
        <strain evidence="4">NBRC 108216</strain>
    </source>
</reference>
<comment type="caution">
    <text evidence="4">The sequence shown here is derived from an EMBL/GenBank/DDBJ whole genome shotgun (WGS) entry which is preliminary data.</text>
</comment>
<dbReference type="RefSeq" id="WP_284371987.1">
    <property type="nucleotide sequence ID" value="NZ_BSNJ01000004.1"/>
</dbReference>
<dbReference type="Pfam" id="PF07238">
    <property type="entry name" value="PilZ"/>
    <property type="match status" value="1"/>
</dbReference>
<feature type="transmembrane region" description="Helical" evidence="1">
    <location>
        <begin position="201"/>
        <end position="220"/>
    </location>
</feature>
<keyword evidence="1" id="KW-1133">Transmembrane helix</keyword>
<proteinExistence type="predicted"/>
<dbReference type="InterPro" id="IPR009875">
    <property type="entry name" value="PilZ_domain"/>
</dbReference>
<evidence type="ECO:0000313" key="4">
    <source>
        <dbReference type="EMBL" id="GLQ20937.1"/>
    </source>
</evidence>
<keyword evidence="2" id="KW-0732">Signal</keyword>
<feature type="domain" description="PilZ" evidence="3">
    <location>
        <begin position="230"/>
        <end position="309"/>
    </location>
</feature>
<keyword evidence="1" id="KW-0472">Membrane</keyword>
<dbReference type="SUPFAM" id="SSF141371">
    <property type="entry name" value="PilZ domain-like"/>
    <property type="match status" value="1"/>
</dbReference>
<feature type="chain" id="PRO_5045122784" description="PilZ domain-containing protein" evidence="2">
    <location>
        <begin position="23"/>
        <end position="319"/>
    </location>
</feature>
<protein>
    <recommendedName>
        <fullName evidence="3">PilZ domain-containing protein</fullName>
    </recommendedName>
</protein>
<keyword evidence="5" id="KW-1185">Reference proteome</keyword>